<feature type="compositionally biased region" description="Acidic residues" evidence="2">
    <location>
        <begin position="555"/>
        <end position="564"/>
    </location>
</feature>
<organism evidence="4 5">
    <name type="scientific">Cyclotella atomus</name>
    <dbReference type="NCBI Taxonomy" id="382360"/>
    <lineage>
        <taxon>Eukaryota</taxon>
        <taxon>Sar</taxon>
        <taxon>Stramenopiles</taxon>
        <taxon>Ochrophyta</taxon>
        <taxon>Bacillariophyta</taxon>
        <taxon>Coscinodiscophyceae</taxon>
        <taxon>Thalassiosirophycidae</taxon>
        <taxon>Stephanodiscales</taxon>
        <taxon>Stephanodiscaceae</taxon>
        <taxon>Cyclotella</taxon>
    </lineage>
</organism>
<feature type="compositionally biased region" description="Polar residues" evidence="2">
    <location>
        <begin position="1"/>
        <end position="10"/>
    </location>
</feature>
<evidence type="ECO:0000313" key="5">
    <source>
        <dbReference type="Proteomes" id="UP001530400"/>
    </source>
</evidence>
<accession>A0ABD3QM14</accession>
<feature type="domain" description="Helicase-associated" evidence="3">
    <location>
        <begin position="462"/>
        <end position="513"/>
    </location>
</feature>
<feature type="region of interest" description="Disordered" evidence="2">
    <location>
        <begin position="522"/>
        <end position="565"/>
    </location>
</feature>
<feature type="compositionally biased region" description="Low complexity" evidence="2">
    <location>
        <begin position="17"/>
        <end position="28"/>
    </location>
</feature>
<protein>
    <recommendedName>
        <fullName evidence="3">Helicase-associated domain-containing protein</fullName>
    </recommendedName>
</protein>
<keyword evidence="5" id="KW-1185">Reference proteome</keyword>
<evidence type="ECO:0000313" key="4">
    <source>
        <dbReference type="EMBL" id="KAL3801187.1"/>
    </source>
</evidence>
<dbReference type="EMBL" id="JALLPJ020000144">
    <property type="protein sequence ID" value="KAL3801187.1"/>
    <property type="molecule type" value="Genomic_DNA"/>
</dbReference>
<dbReference type="InterPro" id="IPR005114">
    <property type="entry name" value="Helicase_assoc"/>
</dbReference>
<feature type="region of interest" description="Disordered" evidence="2">
    <location>
        <begin position="1"/>
        <end position="38"/>
    </location>
</feature>
<reference evidence="4 5" key="1">
    <citation type="submission" date="2024-10" db="EMBL/GenBank/DDBJ databases">
        <title>Updated reference genomes for cyclostephanoid diatoms.</title>
        <authorList>
            <person name="Roberts W.R."/>
            <person name="Alverson A.J."/>
        </authorList>
    </citation>
    <scope>NUCLEOTIDE SEQUENCE [LARGE SCALE GENOMIC DNA]</scope>
    <source>
        <strain evidence="4 5">AJA010-31</strain>
    </source>
</reference>
<sequence length="620" mass="72108">MSNPVENETSPAPVVDPLSAPQASASAPPALPVPPLPIVQTQETMPKAAGMETRNGGEAEKKKMETLIRAVAAANEGKEYTQKDDKWHVMFDELKRYKEENGDCNVPWRYKTYALGSWVIMQRGAYNKKELPQYRIEQLDSIGFDWNPRGNKWTDMYEQLKAFKEVHGHCNVSKKLHPDKALGAFVNTQRRFYNEKRMSPERIKLLEDLDFCWNTKNEYWDDMYKQTKEYKEQHGDLNVPTTSPLYSWMSCQRTKYRNSNLSQERTDLLNAIGIDWGIINKEEQWQKMYQELKEFKDANGHCNVPDSYSLNVPLDRWVQHQRHMYKSGKLSDERKCLLLELGFLFEPQNDKWSMMYQKLLEYKEEHGDCDVSKNYKPDGLGSWVKANRRAFKKKKLVQDRIDRLNAAGFSFTMEGKKIKKVFPNRSALGFDGWFQKLVEYKEQVSWTLLDSDSNPFRFILTLFAYAFQHGDCRVPKAWAPDASLSNWVRNTRQQRKKGLLSQELIDRLDEIGFAWAPGAGNYKRTPKKHAPPALDEHHHDNIDYGMASPSHSFEEEPAAPDESNDAQQIDQLTVAYAPYQMVLNQTIQENERLAEINRQQAEEIARLRAELGMTTNRGWY</sequence>
<evidence type="ECO:0000259" key="3">
    <source>
        <dbReference type="Pfam" id="PF03457"/>
    </source>
</evidence>
<evidence type="ECO:0000256" key="1">
    <source>
        <dbReference type="SAM" id="Coils"/>
    </source>
</evidence>
<feature type="domain" description="Helicase-associated" evidence="3">
    <location>
        <begin position="282"/>
        <end position="343"/>
    </location>
</feature>
<dbReference type="PANTHER" id="PTHR33418:SF1">
    <property type="entry name" value="HELICASE-ASSOCIATED DOMAIN-CONTAINING PROTEIN"/>
    <property type="match status" value="1"/>
</dbReference>
<dbReference type="PANTHER" id="PTHR33418">
    <property type="entry name" value="HELICASE-ASSOCIATED"/>
    <property type="match status" value="1"/>
</dbReference>
<dbReference type="Gene3D" id="6.10.140.530">
    <property type="match status" value="6"/>
</dbReference>
<dbReference type="Pfam" id="PF03457">
    <property type="entry name" value="HA"/>
    <property type="match status" value="6"/>
</dbReference>
<gene>
    <name evidence="4" type="ORF">ACHAWO_002758</name>
</gene>
<proteinExistence type="predicted"/>
<keyword evidence="1" id="KW-0175">Coiled coil</keyword>
<feature type="domain" description="Helicase-associated" evidence="3">
    <location>
        <begin position="84"/>
        <end position="144"/>
    </location>
</feature>
<name>A0ABD3QM14_9STRA</name>
<comment type="caution">
    <text evidence="4">The sequence shown here is derived from an EMBL/GenBank/DDBJ whole genome shotgun (WGS) entry which is preliminary data.</text>
</comment>
<dbReference type="Proteomes" id="UP001530400">
    <property type="component" value="Unassembled WGS sequence"/>
</dbReference>
<feature type="domain" description="Helicase-associated" evidence="3">
    <location>
        <begin position="151"/>
        <end position="211"/>
    </location>
</feature>
<evidence type="ECO:0000256" key="2">
    <source>
        <dbReference type="SAM" id="MobiDB-lite"/>
    </source>
</evidence>
<feature type="coiled-coil region" evidence="1">
    <location>
        <begin position="583"/>
        <end position="610"/>
    </location>
</feature>
<feature type="domain" description="Helicase-associated" evidence="3">
    <location>
        <begin position="349"/>
        <end position="409"/>
    </location>
</feature>
<dbReference type="AlphaFoldDB" id="A0ABD3QM14"/>
<feature type="domain" description="Helicase-associated" evidence="3">
    <location>
        <begin position="217"/>
        <end position="273"/>
    </location>
</feature>